<comment type="caution">
    <text evidence="1">The sequence shown here is derived from an EMBL/GenBank/DDBJ whole genome shotgun (WGS) entry which is preliminary data.</text>
</comment>
<protein>
    <recommendedName>
        <fullName evidence="3">Carbon monoxide dehydrogenase</fullName>
    </recommendedName>
</protein>
<dbReference type="PANTHER" id="PTHR38588">
    <property type="entry name" value="BLL0334 PROTEIN"/>
    <property type="match status" value="1"/>
</dbReference>
<name>A0A7W6DIU5_9HYPH</name>
<evidence type="ECO:0000313" key="1">
    <source>
        <dbReference type="EMBL" id="MBB3979814.1"/>
    </source>
</evidence>
<dbReference type="PANTHER" id="PTHR38588:SF1">
    <property type="entry name" value="BLL0334 PROTEIN"/>
    <property type="match status" value="1"/>
</dbReference>
<reference evidence="1 2" key="1">
    <citation type="submission" date="2020-08" db="EMBL/GenBank/DDBJ databases">
        <title>Genomic Encyclopedia of Type Strains, Phase IV (KMG-IV): sequencing the most valuable type-strain genomes for metagenomic binning, comparative biology and taxonomic classification.</title>
        <authorList>
            <person name="Goeker M."/>
        </authorList>
    </citation>
    <scope>NUCLEOTIDE SEQUENCE [LARGE SCALE GENOMIC DNA]</scope>
    <source>
        <strain evidence="1 2">DSM 100211</strain>
    </source>
</reference>
<dbReference type="Gene3D" id="3.30.530.20">
    <property type="match status" value="1"/>
</dbReference>
<dbReference type="SUPFAM" id="SSF55961">
    <property type="entry name" value="Bet v1-like"/>
    <property type="match status" value="1"/>
</dbReference>
<dbReference type="RefSeq" id="WP_183808035.1">
    <property type="nucleotide sequence ID" value="NZ_JACIEE010000013.1"/>
</dbReference>
<dbReference type="Pfam" id="PF06240">
    <property type="entry name" value="COXG"/>
    <property type="match status" value="1"/>
</dbReference>
<accession>A0A7W6DIU5</accession>
<gene>
    <name evidence="1" type="ORF">GGQ64_005059</name>
</gene>
<evidence type="ECO:0008006" key="3">
    <source>
        <dbReference type="Google" id="ProtNLM"/>
    </source>
</evidence>
<evidence type="ECO:0000313" key="2">
    <source>
        <dbReference type="Proteomes" id="UP000574761"/>
    </source>
</evidence>
<sequence length="210" mass="21998">MDMSGSQRIAASREAVYAGLNDVEVLRQCIPGCEQIEKTSDTEMVAKVTLRIGPVKASFSGKVTLSDFDPPNGYTISGDGSGGLAGFAKGSAKVTLEPDGDATMLHYTVDAEIGGKLAQMGSRLIDSTAKKLASEFFAKFSEIVGTTPDQPHPVGDAPVEKKGWVGRLLGTSTAAFLLVAFGQDICCLMGQHHAPIDTAAFSICSSRPVI</sequence>
<dbReference type="AlphaFoldDB" id="A0A7W6DIU5"/>
<proteinExistence type="predicted"/>
<dbReference type="EMBL" id="JACIEE010000013">
    <property type="protein sequence ID" value="MBB3979814.1"/>
    <property type="molecule type" value="Genomic_DNA"/>
</dbReference>
<dbReference type="CDD" id="cd05018">
    <property type="entry name" value="CoxG"/>
    <property type="match status" value="1"/>
</dbReference>
<organism evidence="1 2">
    <name type="scientific">Mycoplana azooxidifex</name>
    <dbReference type="NCBI Taxonomy" id="1636188"/>
    <lineage>
        <taxon>Bacteria</taxon>
        <taxon>Pseudomonadati</taxon>
        <taxon>Pseudomonadota</taxon>
        <taxon>Alphaproteobacteria</taxon>
        <taxon>Hyphomicrobiales</taxon>
        <taxon>Rhizobiaceae</taxon>
        <taxon>Mycoplana</taxon>
    </lineage>
</organism>
<dbReference type="InterPro" id="IPR010419">
    <property type="entry name" value="CO_DH_gsu"/>
</dbReference>
<dbReference type="InterPro" id="IPR023393">
    <property type="entry name" value="START-like_dom_sf"/>
</dbReference>
<dbReference type="Proteomes" id="UP000574761">
    <property type="component" value="Unassembled WGS sequence"/>
</dbReference>
<keyword evidence="2" id="KW-1185">Reference proteome</keyword>